<evidence type="ECO:0008006" key="3">
    <source>
        <dbReference type="Google" id="ProtNLM"/>
    </source>
</evidence>
<name>A0A7R7DTN9_9ACTN</name>
<dbReference type="InterPro" id="IPR042099">
    <property type="entry name" value="ANL_N_sf"/>
</dbReference>
<dbReference type="EMBL" id="AP023355">
    <property type="protein sequence ID" value="BCJ37367.1"/>
    <property type="molecule type" value="Genomic_DNA"/>
</dbReference>
<accession>A0A7R7DTN9</accession>
<evidence type="ECO:0000313" key="1">
    <source>
        <dbReference type="EMBL" id="BCJ37367.1"/>
    </source>
</evidence>
<evidence type="ECO:0000313" key="2">
    <source>
        <dbReference type="Proteomes" id="UP000611640"/>
    </source>
</evidence>
<protein>
    <recommendedName>
        <fullName evidence="3">AMP-dependent synthetase/ligase domain-containing protein</fullName>
    </recommendedName>
</protein>
<proteinExistence type="predicted"/>
<dbReference type="Gene3D" id="3.40.50.12780">
    <property type="entry name" value="N-terminal domain of ligase-like"/>
    <property type="match status" value="1"/>
</dbReference>
<organism evidence="1 2">
    <name type="scientific">Actinocatenispora thailandica</name>
    <dbReference type="NCBI Taxonomy" id="227318"/>
    <lineage>
        <taxon>Bacteria</taxon>
        <taxon>Bacillati</taxon>
        <taxon>Actinomycetota</taxon>
        <taxon>Actinomycetes</taxon>
        <taxon>Micromonosporales</taxon>
        <taxon>Micromonosporaceae</taxon>
        <taxon>Actinocatenispora</taxon>
    </lineage>
</organism>
<sequence>MADESLFALVLAQARATPDATAVRQWERAESYASLLGRAGALAATLPAGGTGLVGVCTERGVEMVVAVLGCWAPALATSRWTRRTRGTGCGTW</sequence>
<dbReference type="SUPFAM" id="SSF56801">
    <property type="entry name" value="Acetyl-CoA synthetase-like"/>
    <property type="match status" value="1"/>
</dbReference>
<keyword evidence="2" id="KW-1185">Reference proteome</keyword>
<dbReference type="AlphaFoldDB" id="A0A7R7DTN9"/>
<reference evidence="1 2" key="1">
    <citation type="submission" date="2020-08" db="EMBL/GenBank/DDBJ databases">
        <title>Whole genome shotgun sequence of Actinocatenispora thailandica NBRC 105041.</title>
        <authorList>
            <person name="Komaki H."/>
            <person name="Tamura T."/>
        </authorList>
    </citation>
    <scope>NUCLEOTIDE SEQUENCE [LARGE SCALE GENOMIC DNA]</scope>
    <source>
        <strain evidence="1 2">NBRC 105041</strain>
    </source>
</reference>
<dbReference type="RefSeq" id="WP_239157129.1">
    <property type="nucleotide sequence ID" value="NZ_AP023355.1"/>
</dbReference>
<dbReference type="KEGG" id="atl:Athai_48700"/>
<dbReference type="Proteomes" id="UP000611640">
    <property type="component" value="Chromosome"/>
</dbReference>
<gene>
    <name evidence="1" type="ORF">Athai_48700</name>
</gene>